<evidence type="ECO:0000256" key="5">
    <source>
        <dbReference type="ARBA" id="ARBA00022801"/>
    </source>
</evidence>
<dbReference type="PROSITE" id="PS00680">
    <property type="entry name" value="MAP_1"/>
    <property type="match status" value="1"/>
</dbReference>
<dbReference type="CDD" id="cd01086">
    <property type="entry name" value="MetAP1"/>
    <property type="match status" value="1"/>
</dbReference>
<evidence type="ECO:0000256" key="7">
    <source>
        <dbReference type="RuleBase" id="RU003653"/>
    </source>
</evidence>
<comment type="function">
    <text evidence="1 6">Removes the N-terminal methionine from nascent proteins. The N-terminal methionine is often cleaved when the second residue in the primary sequence is small and uncharged (Met-Ala-, Cys, Gly, Pro, Ser, Thr, or Val). Requires deformylation of the N(alpha)-formylated initiator methionine before it can be hydrolyzed.</text>
</comment>
<evidence type="ECO:0000256" key="1">
    <source>
        <dbReference type="ARBA" id="ARBA00002521"/>
    </source>
</evidence>
<feature type="binding site" evidence="6">
    <location>
        <position position="111"/>
    </location>
    <ligand>
        <name>a divalent metal cation</name>
        <dbReference type="ChEBI" id="CHEBI:60240"/>
        <label>1</label>
    </ligand>
</feature>
<evidence type="ECO:0000256" key="6">
    <source>
        <dbReference type="HAMAP-Rule" id="MF_01974"/>
    </source>
</evidence>
<reference evidence="10" key="1">
    <citation type="journal article" date="2015" name="ISME J.">
        <title>Aquifer environment selects for microbial species cohorts in sediment and groundwater.</title>
        <authorList>
            <person name="Hug L.A."/>
            <person name="Thomas B.C."/>
            <person name="Brown C.T."/>
            <person name="Frischkorn K.R."/>
            <person name="Williams K.H."/>
            <person name="Tringe S.G."/>
            <person name="Banfield J.F."/>
        </authorList>
    </citation>
    <scope>NUCLEOTIDE SEQUENCE</scope>
</reference>
<evidence type="ECO:0000256" key="3">
    <source>
        <dbReference type="ARBA" id="ARBA00022670"/>
    </source>
</evidence>
<feature type="binding site" evidence="6">
    <location>
        <position position="122"/>
    </location>
    <ligand>
        <name>a divalent metal cation</name>
        <dbReference type="ChEBI" id="CHEBI:60240"/>
        <label>2</label>
        <note>catalytic</note>
    </ligand>
</feature>
<dbReference type="InterPro" id="IPR001714">
    <property type="entry name" value="Pept_M24_MAP"/>
</dbReference>
<evidence type="ECO:0000259" key="9">
    <source>
        <dbReference type="Pfam" id="PF00557"/>
    </source>
</evidence>
<dbReference type="Gene3D" id="3.90.230.10">
    <property type="entry name" value="Creatinase/methionine aminopeptidase superfamily"/>
    <property type="match status" value="1"/>
</dbReference>
<comment type="cofactor">
    <cofactor evidence="6">
        <name>Co(2+)</name>
        <dbReference type="ChEBI" id="CHEBI:48828"/>
    </cofactor>
    <cofactor evidence="6">
        <name>Zn(2+)</name>
        <dbReference type="ChEBI" id="CHEBI:29105"/>
    </cofactor>
    <cofactor evidence="6">
        <name>Mn(2+)</name>
        <dbReference type="ChEBI" id="CHEBI:29035"/>
    </cofactor>
    <cofactor evidence="6">
        <name>Fe(2+)</name>
        <dbReference type="ChEBI" id="CHEBI:29033"/>
    </cofactor>
    <text evidence="6">Binds 2 divalent metal cations per subunit. Has a high-affinity and a low affinity metal-binding site. The true nature of the physiological cofactor is under debate. The enzyme is active with cobalt, zinc, manganese or divalent iron ions. Most likely, methionine aminopeptidases function as mononuclear Fe(2+)-metalloproteases under physiological conditions, and the catalytically relevant metal-binding site has been assigned to the histidine-containing high-affinity site.</text>
</comment>
<evidence type="ECO:0000313" key="10">
    <source>
        <dbReference type="EMBL" id="AKQ04214.1"/>
    </source>
</evidence>
<feature type="binding site" evidence="6">
    <location>
        <position position="218"/>
    </location>
    <ligand>
        <name>a divalent metal cation</name>
        <dbReference type="ChEBI" id="CHEBI:60240"/>
        <label>2</label>
        <note>catalytic</note>
    </ligand>
</feature>
<comment type="subunit">
    <text evidence="6">Monomer.</text>
</comment>
<dbReference type="EMBL" id="KT007032">
    <property type="protein sequence ID" value="AKQ04214.1"/>
    <property type="molecule type" value="Genomic_DNA"/>
</dbReference>
<dbReference type="PANTHER" id="PTHR43330:SF27">
    <property type="entry name" value="METHIONINE AMINOPEPTIDASE"/>
    <property type="match status" value="1"/>
</dbReference>
<feature type="binding site" evidence="6">
    <location>
        <position position="185"/>
    </location>
    <ligand>
        <name>a divalent metal cation</name>
        <dbReference type="ChEBI" id="CHEBI:60240"/>
        <label>2</label>
        <note>catalytic</note>
    </ligand>
</feature>
<dbReference type="InterPro" id="IPR002467">
    <property type="entry name" value="Pept_M24A_MAP1"/>
</dbReference>
<accession>A0A0H4TTN4</accession>
<dbReference type="PANTHER" id="PTHR43330">
    <property type="entry name" value="METHIONINE AMINOPEPTIDASE"/>
    <property type="match status" value="1"/>
</dbReference>
<dbReference type="GO" id="GO:0046872">
    <property type="term" value="F:metal ion binding"/>
    <property type="evidence" value="ECO:0007669"/>
    <property type="project" value="UniProtKB-UniRule"/>
</dbReference>
<dbReference type="InterPro" id="IPR036005">
    <property type="entry name" value="Creatinase/aminopeptidase-like"/>
</dbReference>
<dbReference type="GO" id="GO:0070006">
    <property type="term" value="F:metalloaminopeptidase activity"/>
    <property type="evidence" value="ECO:0007669"/>
    <property type="project" value="UniProtKB-UniRule"/>
</dbReference>
<protein>
    <recommendedName>
        <fullName evidence="6 7">Methionine aminopeptidase</fullName>
        <shortName evidence="6">MAP</shortName>
        <shortName evidence="6">MetAP</shortName>
        <ecNumber evidence="6 7">3.4.11.18</ecNumber>
    </recommendedName>
    <alternativeName>
        <fullName evidence="6">Peptidase M</fullName>
    </alternativeName>
</protein>
<dbReference type="PRINTS" id="PR00599">
    <property type="entry name" value="MAPEPTIDASE"/>
</dbReference>
<organism evidence="10">
    <name type="scientific">uncultured Chloroflexi bacterium Rifle_16ft_4_minimus_450</name>
    <dbReference type="NCBI Taxonomy" id="1665075"/>
    <lineage>
        <taxon>Bacteria</taxon>
        <taxon>Bacillati</taxon>
        <taxon>Chloroflexota</taxon>
        <taxon>environmental samples</taxon>
    </lineage>
</organism>
<dbReference type="HAMAP" id="MF_01974">
    <property type="entry name" value="MetAP_1"/>
    <property type="match status" value="1"/>
</dbReference>
<feature type="binding site" evidence="6">
    <location>
        <position position="192"/>
    </location>
    <ligand>
        <name>substrate</name>
    </ligand>
</feature>
<comment type="catalytic activity">
    <reaction evidence="6 7">
        <text>Release of N-terminal amino acids, preferentially methionine, from peptides and arylamides.</text>
        <dbReference type="EC" id="3.4.11.18"/>
    </reaction>
</comment>
<dbReference type="GO" id="GO:0004239">
    <property type="term" value="F:initiator methionyl aminopeptidase activity"/>
    <property type="evidence" value="ECO:0007669"/>
    <property type="project" value="UniProtKB-UniRule"/>
</dbReference>
<proteinExistence type="inferred from homology"/>
<name>A0A0H4TTN4_9CHLR</name>
<sequence length="280" mass="29823">MARPPRSDLRPAWGRGVVLKSGREIERMRQAGRVTALALQAAREVIRPGVTTAEIDAAARAVLRKHGAKAAFLGYGEPPFPAVTTVSVNEELVHGIPGSRRLREGDIVSVDCGAIVDGFVGDAAFTVGVGQVSPEAQRLIEVTEQALWAGIREMRVGRRTGDVSAAIERTIEAAGFNVVREYTGHGVGRRMHEDPQVPNYGTQGKGMPLREGMTIALEPMVLAGEAGTRVLEDLWTVVSADGRLTAHFEHSVAVRDEGPLILTSPDGQESRLGDGSPPSG</sequence>
<keyword evidence="4 6" id="KW-0479">Metal-binding</keyword>
<keyword evidence="2 6" id="KW-0031">Aminopeptidase</keyword>
<evidence type="ECO:0000256" key="8">
    <source>
        <dbReference type="SAM" id="MobiDB-lite"/>
    </source>
</evidence>
<evidence type="ECO:0000256" key="2">
    <source>
        <dbReference type="ARBA" id="ARBA00022438"/>
    </source>
</evidence>
<dbReference type="GO" id="GO:0005829">
    <property type="term" value="C:cytosol"/>
    <property type="evidence" value="ECO:0007669"/>
    <property type="project" value="TreeGrafter"/>
</dbReference>
<feature type="region of interest" description="Disordered" evidence="8">
    <location>
        <begin position="259"/>
        <end position="280"/>
    </location>
</feature>
<keyword evidence="3 6" id="KW-0645">Protease</keyword>
<feature type="domain" description="Peptidase M24" evidence="9">
    <location>
        <begin position="26"/>
        <end position="255"/>
    </location>
</feature>
<feature type="binding site" evidence="6">
    <location>
        <position position="249"/>
    </location>
    <ligand>
        <name>a divalent metal cation</name>
        <dbReference type="ChEBI" id="CHEBI:60240"/>
        <label>1</label>
    </ligand>
</feature>
<dbReference type="SUPFAM" id="SSF55920">
    <property type="entry name" value="Creatinase/aminopeptidase"/>
    <property type="match status" value="1"/>
</dbReference>
<evidence type="ECO:0000256" key="4">
    <source>
        <dbReference type="ARBA" id="ARBA00022723"/>
    </source>
</evidence>
<dbReference type="NCBIfam" id="TIGR00500">
    <property type="entry name" value="met_pdase_I"/>
    <property type="match status" value="1"/>
</dbReference>
<feature type="binding site" evidence="6">
    <location>
        <position position="122"/>
    </location>
    <ligand>
        <name>a divalent metal cation</name>
        <dbReference type="ChEBI" id="CHEBI:60240"/>
        <label>1</label>
    </ligand>
</feature>
<feature type="binding site" evidence="6">
    <location>
        <position position="94"/>
    </location>
    <ligand>
        <name>substrate</name>
    </ligand>
</feature>
<dbReference type="InterPro" id="IPR000994">
    <property type="entry name" value="Pept_M24"/>
</dbReference>
<keyword evidence="5 6" id="KW-0378">Hydrolase</keyword>
<feature type="binding site" evidence="6">
    <location>
        <position position="249"/>
    </location>
    <ligand>
        <name>a divalent metal cation</name>
        <dbReference type="ChEBI" id="CHEBI:60240"/>
        <label>2</label>
        <note>catalytic</note>
    </ligand>
</feature>
<dbReference type="EC" id="3.4.11.18" evidence="6 7"/>
<dbReference type="AlphaFoldDB" id="A0A0H4TTN4"/>
<comment type="similarity">
    <text evidence="6">Belongs to the peptidase M24A family. Methionine aminopeptidase type 1 subfamily.</text>
</comment>
<dbReference type="GO" id="GO:0006508">
    <property type="term" value="P:proteolysis"/>
    <property type="evidence" value="ECO:0007669"/>
    <property type="project" value="UniProtKB-KW"/>
</dbReference>
<dbReference type="Pfam" id="PF00557">
    <property type="entry name" value="Peptidase_M24"/>
    <property type="match status" value="1"/>
</dbReference>
<gene>
    <name evidence="6" type="primary">map</name>
</gene>